<protein>
    <submittedName>
        <fullName evidence="2">Uncharacterized protein</fullName>
    </submittedName>
</protein>
<sequence>MSANDNNQNVNGQNDEIQDDESDKEIRSGRFQNRHSPAGSDQHRRISPLFLSLKLTAAPKAPTVDCGKIDEYDANHKALFNHSHLELIHSRFYGPIGTRDKSSGRNPFHKAISYQIDHEEQTEYQN</sequence>
<gene>
    <name evidence="2" type="primary">PARPA_00419.1 scaffold 773</name>
</gene>
<dbReference type="OrthoDB" id="2285904at2759"/>
<name>A0A0B7MV07_9FUNG</name>
<dbReference type="AlphaFoldDB" id="A0A0B7MV07"/>
<dbReference type="Proteomes" id="UP000054107">
    <property type="component" value="Unassembled WGS sequence"/>
</dbReference>
<keyword evidence="3" id="KW-1185">Reference proteome</keyword>
<accession>A0A0B7MV07</accession>
<organism evidence="2 3">
    <name type="scientific">Parasitella parasitica</name>
    <dbReference type="NCBI Taxonomy" id="35722"/>
    <lineage>
        <taxon>Eukaryota</taxon>
        <taxon>Fungi</taxon>
        <taxon>Fungi incertae sedis</taxon>
        <taxon>Mucoromycota</taxon>
        <taxon>Mucoromycotina</taxon>
        <taxon>Mucoromycetes</taxon>
        <taxon>Mucorales</taxon>
        <taxon>Mucorineae</taxon>
        <taxon>Mucoraceae</taxon>
        <taxon>Parasitella</taxon>
    </lineage>
</organism>
<evidence type="ECO:0000313" key="2">
    <source>
        <dbReference type="EMBL" id="CEP07145.1"/>
    </source>
</evidence>
<evidence type="ECO:0000313" key="3">
    <source>
        <dbReference type="Proteomes" id="UP000054107"/>
    </source>
</evidence>
<reference evidence="2 3" key="1">
    <citation type="submission" date="2014-09" db="EMBL/GenBank/DDBJ databases">
        <authorList>
            <person name="Ellenberger Sabrina"/>
        </authorList>
    </citation>
    <scope>NUCLEOTIDE SEQUENCE [LARGE SCALE GENOMIC DNA]</scope>
    <source>
        <strain evidence="2 3">CBS 412.66</strain>
    </source>
</reference>
<proteinExistence type="predicted"/>
<evidence type="ECO:0000256" key="1">
    <source>
        <dbReference type="SAM" id="MobiDB-lite"/>
    </source>
</evidence>
<dbReference type="EMBL" id="LN719062">
    <property type="protein sequence ID" value="CEP07145.1"/>
    <property type="molecule type" value="Genomic_DNA"/>
</dbReference>
<feature type="compositionally biased region" description="Low complexity" evidence="1">
    <location>
        <begin position="1"/>
        <end position="15"/>
    </location>
</feature>
<feature type="region of interest" description="Disordered" evidence="1">
    <location>
        <begin position="1"/>
        <end position="45"/>
    </location>
</feature>